<organism evidence="2 3">
    <name type="scientific">candidate division WOR_3 bacterium SM1_77</name>
    <dbReference type="NCBI Taxonomy" id="1703778"/>
    <lineage>
        <taxon>Bacteria</taxon>
        <taxon>Bacteria division WOR-3</taxon>
    </lineage>
</organism>
<feature type="domain" description="Phage head morphogenesis" evidence="1">
    <location>
        <begin position="89"/>
        <end position="153"/>
    </location>
</feature>
<dbReference type="Pfam" id="PF04233">
    <property type="entry name" value="Phage_Mu_F"/>
    <property type="match status" value="1"/>
</dbReference>
<reference evidence="2 3" key="1">
    <citation type="journal article" date="2015" name="Microbiome">
        <title>Genomic resolution of linkages in carbon, nitrogen, and sulfur cycling among widespread estuary sediment bacteria.</title>
        <authorList>
            <person name="Baker B.J."/>
            <person name="Lazar C.S."/>
            <person name="Teske A.P."/>
            <person name="Dick G.J."/>
        </authorList>
    </citation>
    <scope>NUCLEOTIDE SEQUENCE [LARGE SCALE GENOMIC DNA]</scope>
    <source>
        <strain evidence="2">SM1_77</strain>
    </source>
</reference>
<dbReference type="AlphaFoldDB" id="A0A0S8JV09"/>
<evidence type="ECO:0000313" key="3">
    <source>
        <dbReference type="Proteomes" id="UP000050975"/>
    </source>
</evidence>
<dbReference type="InterPro" id="IPR006528">
    <property type="entry name" value="Phage_head_morphogenesis_dom"/>
</dbReference>
<sequence length="205" mass="22625">MEAVERLTRAQWITMHIFDMDEEEALLMSLFSPYYIEAGEYGAGASTSRISGAVGRPVIYRGATNWIGDNAIKFGKKYAHSVSDTTNHAIRDEIADAIRQGEGIDKVMDRIASVYRDAEGYRSEMIARTEMSRAYNASALEQSKAFGITQFDWDGCDPACPICGPFLGGPHTAEEIGAFIGATHPNCMGTQIDHIPEDFEPNELF</sequence>
<evidence type="ECO:0000313" key="2">
    <source>
        <dbReference type="EMBL" id="KPL13588.1"/>
    </source>
</evidence>
<name>A0A0S8JV09_UNCW3</name>
<proteinExistence type="predicted"/>
<dbReference type="EMBL" id="LJVE01000095">
    <property type="protein sequence ID" value="KPL13588.1"/>
    <property type="molecule type" value="Genomic_DNA"/>
</dbReference>
<evidence type="ECO:0000259" key="1">
    <source>
        <dbReference type="Pfam" id="PF04233"/>
    </source>
</evidence>
<protein>
    <recommendedName>
        <fullName evidence="1">Phage head morphogenesis domain-containing protein</fullName>
    </recommendedName>
</protein>
<accession>A0A0S8JV09</accession>
<dbReference type="Proteomes" id="UP000050975">
    <property type="component" value="Unassembled WGS sequence"/>
</dbReference>
<gene>
    <name evidence="2" type="ORF">AMJ74_04985</name>
</gene>
<comment type="caution">
    <text evidence="2">The sequence shown here is derived from an EMBL/GenBank/DDBJ whole genome shotgun (WGS) entry which is preliminary data.</text>
</comment>